<dbReference type="InterPro" id="IPR050560">
    <property type="entry name" value="MYB_TF"/>
</dbReference>
<dbReference type="RefSeq" id="XP_005759453.1">
    <property type="nucleotide sequence ID" value="XM_005759396.1"/>
</dbReference>
<evidence type="ECO:0000256" key="1">
    <source>
        <dbReference type="SAM" id="MobiDB-lite"/>
    </source>
</evidence>
<organism evidence="4 5">
    <name type="scientific">Emiliania huxleyi (strain CCMP1516)</name>
    <dbReference type="NCBI Taxonomy" id="280463"/>
    <lineage>
        <taxon>Eukaryota</taxon>
        <taxon>Haptista</taxon>
        <taxon>Haptophyta</taxon>
        <taxon>Prymnesiophyceae</taxon>
        <taxon>Isochrysidales</taxon>
        <taxon>Noelaerhabdaceae</taxon>
        <taxon>Emiliania</taxon>
    </lineage>
</organism>
<evidence type="ECO:0000313" key="5">
    <source>
        <dbReference type="Proteomes" id="UP000013827"/>
    </source>
</evidence>
<dbReference type="Proteomes" id="UP000013827">
    <property type="component" value="Unassembled WGS sequence"/>
</dbReference>
<evidence type="ECO:0000259" key="3">
    <source>
        <dbReference type="PROSITE" id="PS51294"/>
    </source>
</evidence>
<feature type="domain" description="Myb-like" evidence="2">
    <location>
        <begin position="55"/>
        <end position="101"/>
    </location>
</feature>
<dbReference type="PROSITE" id="PS51294">
    <property type="entry name" value="HTH_MYB"/>
    <property type="match status" value="2"/>
</dbReference>
<dbReference type="EnsemblProtists" id="EOD07024">
    <property type="protein sequence ID" value="EOD07024"/>
    <property type="gene ID" value="EMIHUDRAFT_58464"/>
</dbReference>
<dbReference type="SMART" id="SM00717">
    <property type="entry name" value="SANT"/>
    <property type="match status" value="2"/>
</dbReference>
<feature type="compositionally biased region" description="Basic and acidic residues" evidence="1">
    <location>
        <begin position="46"/>
        <end position="59"/>
    </location>
</feature>
<dbReference type="GO" id="GO:0000981">
    <property type="term" value="F:DNA-binding transcription factor activity, RNA polymerase II-specific"/>
    <property type="evidence" value="ECO:0007669"/>
    <property type="project" value="TreeGrafter"/>
</dbReference>
<dbReference type="KEGG" id="ehx:EMIHUDRAFT_58434"/>
<dbReference type="PANTHER" id="PTHR45614:SF25">
    <property type="entry name" value="MYB PROTEIN"/>
    <property type="match status" value="1"/>
</dbReference>
<feature type="region of interest" description="Disordered" evidence="1">
    <location>
        <begin position="38"/>
        <end position="66"/>
    </location>
</feature>
<dbReference type="InterPro" id="IPR009057">
    <property type="entry name" value="Homeodomain-like_sf"/>
</dbReference>
<dbReference type="RefSeq" id="XP_005762155.1">
    <property type="nucleotide sequence ID" value="XM_005762098.1"/>
</dbReference>
<feature type="domain" description="HTH myb-type" evidence="3">
    <location>
        <begin position="1"/>
        <end position="49"/>
    </location>
</feature>
<dbReference type="KEGG" id="ehx:EMIHUDRAFT_58464"/>
<proteinExistence type="predicted"/>
<dbReference type="GeneID" id="17253397"/>
<keyword evidence="5" id="KW-1185">Reference proteome</keyword>
<feature type="domain" description="HTH myb-type" evidence="3">
    <location>
        <begin position="60"/>
        <end position="101"/>
    </location>
</feature>
<dbReference type="EnsemblProtists" id="EOD09726">
    <property type="protein sequence ID" value="EOD09726"/>
    <property type="gene ID" value="EMIHUDRAFT_58434"/>
</dbReference>
<dbReference type="eggNOG" id="KOG0048">
    <property type="taxonomic scope" value="Eukaryota"/>
</dbReference>
<dbReference type="PaxDb" id="2903-EOD07024"/>
<dbReference type="GO" id="GO:0000978">
    <property type="term" value="F:RNA polymerase II cis-regulatory region sequence-specific DNA binding"/>
    <property type="evidence" value="ECO:0007669"/>
    <property type="project" value="TreeGrafter"/>
</dbReference>
<name>A0A0D3I6Y9_EMIH1</name>
<dbReference type="HOGENOM" id="CLU_028567_26_4_1"/>
<feature type="domain" description="Myb-like" evidence="2">
    <location>
        <begin position="1"/>
        <end position="45"/>
    </location>
</feature>
<dbReference type="GO" id="GO:0005634">
    <property type="term" value="C:nucleus"/>
    <property type="evidence" value="ECO:0007669"/>
    <property type="project" value="TreeGrafter"/>
</dbReference>
<dbReference type="SUPFAM" id="SSF46689">
    <property type="entry name" value="Homeodomain-like"/>
    <property type="match status" value="1"/>
</dbReference>
<dbReference type="PANTHER" id="PTHR45614">
    <property type="entry name" value="MYB PROTEIN-RELATED"/>
    <property type="match status" value="1"/>
</dbReference>
<reference evidence="5" key="1">
    <citation type="journal article" date="2013" name="Nature">
        <title>Pan genome of the phytoplankton Emiliania underpins its global distribution.</title>
        <authorList>
            <person name="Read B.A."/>
            <person name="Kegel J."/>
            <person name="Klute M.J."/>
            <person name="Kuo A."/>
            <person name="Lefebvre S.C."/>
            <person name="Maumus F."/>
            <person name="Mayer C."/>
            <person name="Miller J."/>
            <person name="Monier A."/>
            <person name="Salamov A."/>
            <person name="Young J."/>
            <person name="Aguilar M."/>
            <person name="Claverie J.M."/>
            <person name="Frickenhaus S."/>
            <person name="Gonzalez K."/>
            <person name="Herman E.K."/>
            <person name="Lin Y.C."/>
            <person name="Napier J."/>
            <person name="Ogata H."/>
            <person name="Sarno A.F."/>
            <person name="Shmutz J."/>
            <person name="Schroeder D."/>
            <person name="de Vargas C."/>
            <person name="Verret F."/>
            <person name="von Dassow P."/>
            <person name="Valentin K."/>
            <person name="Van de Peer Y."/>
            <person name="Wheeler G."/>
            <person name="Dacks J.B."/>
            <person name="Delwiche C.F."/>
            <person name="Dyhrman S.T."/>
            <person name="Glockner G."/>
            <person name="John U."/>
            <person name="Richards T."/>
            <person name="Worden A.Z."/>
            <person name="Zhang X."/>
            <person name="Grigoriev I.V."/>
            <person name="Allen A.E."/>
            <person name="Bidle K."/>
            <person name="Borodovsky M."/>
            <person name="Bowler C."/>
            <person name="Brownlee C."/>
            <person name="Cock J.M."/>
            <person name="Elias M."/>
            <person name="Gladyshev V.N."/>
            <person name="Groth M."/>
            <person name="Guda C."/>
            <person name="Hadaegh A."/>
            <person name="Iglesias-Rodriguez M.D."/>
            <person name="Jenkins J."/>
            <person name="Jones B.M."/>
            <person name="Lawson T."/>
            <person name="Leese F."/>
            <person name="Lindquist E."/>
            <person name="Lobanov A."/>
            <person name="Lomsadze A."/>
            <person name="Malik S.B."/>
            <person name="Marsh M.E."/>
            <person name="Mackinder L."/>
            <person name="Mock T."/>
            <person name="Mueller-Roeber B."/>
            <person name="Pagarete A."/>
            <person name="Parker M."/>
            <person name="Probert I."/>
            <person name="Quesneville H."/>
            <person name="Raines C."/>
            <person name="Rensing S.A."/>
            <person name="Riano-Pachon D.M."/>
            <person name="Richier S."/>
            <person name="Rokitta S."/>
            <person name="Shiraiwa Y."/>
            <person name="Soanes D.M."/>
            <person name="van der Giezen M."/>
            <person name="Wahlund T.M."/>
            <person name="Williams B."/>
            <person name="Wilson W."/>
            <person name="Wolfe G."/>
            <person name="Wurch L.L."/>
        </authorList>
    </citation>
    <scope>NUCLEOTIDE SEQUENCE</scope>
</reference>
<evidence type="ECO:0000259" key="2">
    <source>
        <dbReference type="PROSITE" id="PS50090"/>
    </source>
</evidence>
<accession>A0A0D3I6Y9</accession>
<sequence length="101" mass="11744">KEWSPHEDELIRRGVEQLGCRWRVIAAQLPGRSDDAVRNRWSRLQDTAKSRTGGRDGGERSSWTRAEDDVIVQGVSELGHKWFEIARRLPGRTDHAIRNRW</sequence>
<evidence type="ECO:0000313" key="4">
    <source>
        <dbReference type="EnsemblProtists" id="EOD07024"/>
    </source>
</evidence>
<dbReference type="Gene3D" id="1.10.10.60">
    <property type="entry name" value="Homeodomain-like"/>
    <property type="match status" value="2"/>
</dbReference>
<dbReference type="AlphaFoldDB" id="A0A0D3I6Y9"/>
<dbReference type="CDD" id="cd00167">
    <property type="entry name" value="SANT"/>
    <property type="match status" value="2"/>
</dbReference>
<dbReference type="InterPro" id="IPR017930">
    <property type="entry name" value="Myb_dom"/>
</dbReference>
<evidence type="ECO:0008006" key="6">
    <source>
        <dbReference type="Google" id="ProtNLM"/>
    </source>
</evidence>
<dbReference type="STRING" id="2903.R1DFX6"/>
<dbReference type="PROSITE" id="PS50090">
    <property type="entry name" value="MYB_LIKE"/>
    <property type="match status" value="2"/>
</dbReference>
<dbReference type="InterPro" id="IPR001005">
    <property type="entry name" value="SANT/Myb"/>
</dbReference>
<protein>
    <recommendedName>
        <fullName evidence="6">Homeodomain-like protein</fullName>
    </recommendedName>
</protein>
<dbReference type="Pfam" id="PF00249">
    <property type="entry name" value="Myb_DNA-binding"/>
    <property type="match status" value="2"/>
</dbReference>
<dbReference type="GeneID" id="17255881"/>
<reference evidence="4" key="2">
    <citation type="submission" date="2024-10" db="UniProtKB">
        <authorList>
            <consortium name="EnsemblProtists"/>
        </authorList>
    </citation>
    <scope>IDENTIFICATION</scope>
</reference>